<protein>
    <submittedName>
        <fullName evidence="1">Uncharacterized protein</fullName>
    </submittedName>
</protein>
<dbReference type="EMBL" id="ONZG01000002">
    <property type="protein sequence ID" value="SPJ27475.1"/>
    <property type="molecule type" value="Genomic_DNA"/>
</dbReference>
<accession>A0A2R8C4X3</accession>
<dbReference type="AlphaFoldDB" id="A0A2R8C4X3"/>
<evidence type="ECO:0000313" key="2">
    <source>
        <dbReference type="Proteomes" id="UP000244898"/>
    </source>
</evidence>
<proteinExistence type="predicted"/>
<reference evidence="2" key="1">
    <citation type="submission" date="2018-03" db="EMBL/GenBank/DDBJ databases">
        <authorList>
            <person name="Rodrigo-Torres L."/>
            <person name="Arahal R. D."/>
            <person name="Lucena T."/>
        </authorList>
    </citation>
    <scope>NUCLEOTIDE SEQUENCE [LARGE SCALE GENOMIC DNA]</scope>
    <source>
        <strain evidence="2">CECT 7615</strain>
    </source>
</reference>
<gene>
    <name evidence="1" type="ORF">TRM7615_00965</name>
</gene>
<organism evidence="1 2">
    <name type="scientific">Falsiruegeria mediterranea M17</name>
    <dbReference type="NCBI Taxonomy" id="1200281"/>
    <lineage>
        <taxon>Bacteria</taxon>
        <taxon>Pseudomonadati</taxon>
        <taxon>Pseudomonadota</taxon>
        <taxon>Alphaproteobacteria</taxon>
        <taxon>Rhodobacterales</taxon>
        <taxon>Roseobacteraceae</taxon>
        <taxon>Falsiruegeria</taxon>
    </lineage>
</organism>
<name>A0A2R8C4X3_9RHOB</name>
<sequence>MSDGTLPVSCRPKGIQTKEDVWKRETKIGRLCEASDWLVVGEFFLKSMSYLRHQPYHVVI</sequence>
<keyword evidence="2" id="KW-1185">Reference proteome</keyword>
<dbReference type="Proteomes" id="UP000244898">
    <property type="component" value="Unassembled WGS sequence"/>
</dbReference>
<evidence type="ECO:0000313" key="1">
    <source>
        <dbReference type="EMBL" id="SPJ27475.1"/>
    </source>
</evidence>